<dbReference type="PANTHER" id="PTHR14198">
    <property type="entry name" value="TRANSMEMBRANE 4 L6 FAMILY MEMBER 1-RELATED"/>
    <property type="match status" value="1"/>
</dbReference>
<sequence length="234" mass="25451">MCSGKCSRCIGTSLYPLVLISIICNIVLFFPGGDVKYAKDGHITQEVRYMGGLIGGGFMVLIPAIYINLTAENGCCGIHYNFLISPLQMFLSILFAATGVAGGLYSFIVAGLGVNYGPLCKDGGIWMTPFKNSNSTYLTDSKLWGVCTEPKNVVQFNIGLFLTLMATSGLQVLLCAIQMINGLFGCLFGACKKEVKTEWPTWSSLNAFLTHCYHYVSCFIISNVDCITRVHVAK</sequence>
<dbReference type="Pfam" id="PF05805">
    <property type="entry name" value="L6_membrane"/>
    <property type="match status" value="1"/>
</dbReference>
<dbReference type="GeneTree" id="ENSGT01030000234590"/>
<evidence type="ECO:0000256" key="1">
    <source>
        <dbReference type="ARBA" id="ARBA00004141"/>
    </source>
</evidence>
<dbReference type="Ensembl" id="ENSCLMT00005047040.1">
    <property type="protein sequence ID" value="ENSCLMP00005045449.1"/>
    <property type="gene ID" value="ENSCLMG00005020928.1"/>
</dbReference>
<evidence type="ECO:0000256" key="6">
    <source>
        <dbReference type="SAM" id="Phobius"/>
    </source>
</evidence>
<evidence type="ECO:0000313" key="7">
    <source>
        <dbReference type="Ensembl" id="ENSCLMP00005045449.1"/>
    </source>
</evidence>
<feature type="transmembrane region" description="Helical" evidence="6">
    <location>
        <begin position="90"/>
        <end position="114"/>
    </location>
</feature>
<dbReference type="AlphaFoldDB" id="A0A8C3AR07"/>
<evidence type="ECO:0000256" key="3">
    <source>
        <dbReference type="ARBA" id="ARBA00022692"/>
    </source>
</evidence>
<dbReference type="GO" id="GO:0016020">
    <property type="term" value="C:membrane"/>
    <property type="evidence" value="ECO:0007669"/>
    <property type="project" value="UniProtKB-SubCell"/>
</dbReference>
<evidence type="ECO:0000256" key="5">
    <source>
        <dbReference type="ARBA" id="ARBA00023136"/>
    </source>
</evidence>
<keyword evidence="4 6" id="KW-1133">Transmembrane helix</keyword>
<keyword evidence="8" id="KW-1185">Reference proteome</keyword>
<dbReference type="Proteomes" id="UP000694565">
    <property type="component" value="Unplaced"/>
</dbReference>
<keyword evidence="3 6" id="KW-0812">Transmembrane</keyword>
<comment type="similarity">
    <text evidence="2">Belongs to the L6 tetraspanin family.</text>
</comment>
<dbReference type="PANTHER" id="PTHR14198:SF23">
    <property type="entry name" value="SI:CH211-137I24.10"/>
    <property type="match status" value="1"/>
</dbReference>
<accession>A0A8C3AR07</accession>
<feature type="transmembrane region" description="Helical" evidence="6">
    <location>
        <begin position="50"/>
        <end position="69"/>
    </location>
</feature>
<organism evidence="7 8">
    <name type="scientific">Cyclopterus lumpus</name>
    <name type="common">Lumpsucker</name>
    <dbReference type="NCBI Taxonomy" id="8103"/>
    <lineage>
        <taxon>Eukaryota</taxon>
        <taxon>Metazoa</taxon>
        <taxon>Chordata</taxon>
        <taxon>Craniata</taxon>
        <taxon>Vertebrata</taxon>
        <taxon>Euteleostomi</taxon>
        <taxon>Actinopterygii</taxon>
        <taxon>Neopterygii</taxon>
        <taxon>Teleostei</taxon>
        <taxon>Neoteleostei</taxon>
        <taxon>Acanthomorphata</taxon>
        <taxon>Eupercaria</taxon>
        <taxon>Perciformes</taxon>
        <taxon>Cottioidei</taxon>
        <taxon>Cottales</taxon>
        <taxon>Cyclopteridae</taxon>
        <taxon>Cyclopterus</taxon>
    </lineage>
</organism>
<evidence type="ECO:0000256" key="4">
    <source>
        <dbReference type="ARBA" id="ARBA00022989"/>
    </source>
</evidence>
<comment type="subcellular location">
    <subcellularLocation>
        <location evidence="1">Membrane</location>
        <topology evidence="1">Multi-pass membrane protein</topology>
    </subcellularLocation>
</comment>
<evidence type="ECO:0000313" key="8">
    <source>
        <dbReference type="Proteomes" id="UP000694565"/>
    </source>
</evidence>
<feature type="transmembrane region" description="Helical" evidence="6">
    <location>
        <begin position="170"/>
        <end position="190"/>
    </location>
</feature>
<proteinExistence type="inferred from homology"/>
<keyword evidence="5 6" id="KW-0472">Membrane</keyword>
<reference evidence="7" key="1">
    <citation type="submission" date="2025-08" db="UniProtKB">
        <authorList>
            <consortium name="Ensembl"/>
        </authorList>
    </citation>
    <scope>IDENTIFICATION</scope>
</reference>
<dbReference type="InterPro" id="IPR008661">
    <property type="entry name" value="L6_membrane"/>
</dbReference>
<protein>
    <submittedName>
        <fullName evidence="7">Transmembrane 4 L six family member 21a</fullName>
    </submittedName>
</protein>
<reference evidence="7" key="2">
    <citation type="submission" date="2025-09" db="UniProtKB">
        <authorList>
            <consortium name="Ensembl"/>
        </authorList>
    </citation>
    <scope>IDENTIFICATION</scope>
</reference>
<evidence type="ECO:0000256" key="2">
    <source>
        <dbReference type="ARBA" id="ARBA00006193"/>
    </source>
</evidence>
<feature type="transmembrane region" description="Helical" evidence="6">
    <location>
        <begin position="12"/>
        <end position="30"/>
    </location>
</feature>
<name>A0A8C3AR07_CYCLU</name>